<organism evidence="3 4">
    <name type="scientific">Chrysochromulina tobinii</name>
    <dbReference type="NCBI Taxonomy" id="1460289"/>
    <lineage>
        <taxon>Eukaryota</taxon>
        <taxon>Haptista</taxon>
        <taxon>Haptophyta</taxon>
        <taxon>Prymnesiophyceae</taxon>
        <taxon>Prymnesiales</taxon>
        <taxon>Chrysochromulinaceae</taxon>
        <taxon>Chrysochromulina</taxon>
    </lineage>
</organism>
<name>A0A0M0J9Z8_9EUKA</name>
<reference evidence="4" key="1">
    <citation type="journal article" date="2015" name="PLoS Genet.">
        <title>Genome Sequence and Transcriptome Analyses of Chrysochromulina tobin: Metabolic Tools for Enhanced Algal Fitness in the Prominent Order Prymnesiales (Haptophyceae).</title>
        <authorList>
            <person name="Hovde B.T."/>
            <person name="Deodato C.R."/>
            <person name="Hunsperger H.M."/>
            <person name="Ryken S.A."/>
            <person name="Yost W."/>
            <person name="Jha R.K."/>
            <person name="Patterson J."/>
            <person name="Monnat R.J. Jr."/>
            <person name="Barlow S.B."/>
            <person name="Starkenburg S.R."/>
            <person name="Cattolico R.A."/>
        </authorList>
    </citation>
    <scope>NUCLEOTIDE SEQUENCE</scope>
    <source>
        <strain evidence="4">CCMP291</strain>
    </source>
</reference>
<protein>
    <recommendedName>
        <fullName evidence="2">Nuclear factor related to kappa-B-binding protein second winged helix domain-containing protein</fullName>
    </recommendedName>
</protein>
<dbReference type="PANTHER" id="PTHR13052">
    <property type="entry name" value="NFRKB-RELATED"/>
    <property type="match status" value="1"/>
</dbReference>
<dbReference type="Proteomes" id="UP000037460">
    <property type="component" value="Unassembled WGS sequence"/>
</dbReference>
<dbReference type="PANTHER" id="PTHR13052:SF3">
    <property type="entry name" value="NUCLEAR FACTOR RELATED TO KAPPA-B-BINDING PROTEIN"/>
    <property type="match status" value="1"/>
</dbReference>
<comment type="caution">
    <text evidence="3">The sequence shown here is derived from an EMBL/GenBank/DDBJ whole genome shotgun (WGS) entry which is preliminary data.</text>
</comment>
<sequence>MSARISITRSTSASLSLPPDLISLLSELDVSDLRSSTEEEINAQAEQIIEKHVGATEAHFFGTPIEHFHTALLAGEFEAEAVLAAEQAEAQRRIDWVDKQREHHNAMVHQLHYIKRTWTPPPPQLAKLPKGSGRGKSDEALMYSKASGGLVRRSKTGGVGVPLGRPCLGDSRAGSTAGGVIEIQGSTGGAAGGEEDDEMLGELSDEDDEMLDELEGTAGGTGLPVAPPLKRPRPTDQPLGGYGYPGALAGGAEADEGVGVGGGVNFFSLVRDAMASVPQALAPAEYIRKQSYRWVGTPEASTDEALRRLEALHHENFLAQHGGITGTARGLGLAPLKAPKAALTLPPGSAEQLARLHEEEARRYAQPDLAFVYTLRDGSTATVAPVGRKAGGKAREHFLLQPERPAAATLLALVRDAVARLPGGEGSRTDVCELLKESHYITDGANDAQISTVASGALDRLHYEADPCCRYDSERKLWVYLHGDRSVASFVKSPTPTSG</sequence>
<evidence type="ECO:0000313" key="4">
    <source>
        <dbReference type="Proteomes" id="UP000037460"/>
    </source>
</evidence>
<dbReference type="InterPro" id="IPR057748">
    <property type="entry name" value="NFRKB_WH_2"/>
</dbReference>
<evidence type="ECO:0000259" key="2">
    <source>
        <dbReference type="Pfam" id="PF25793"/>
    </source>
</evidence>
<proteinExistence type="predicted"/>
<evidence type="ECO:0000313" key="3">
    <source>
        <dbReference type="EMBL" id="KOO23028.1"/>
    </source>
</evidence>
<feature type="region of interest" description="Disordered" evidence="1">
    <location>
        <begin position="118"/>
        <end position="138"/>
    </location>
</feature>
<accession>A0A0M0J9Z8</accession>
<dbReference type="OrthoDB" id="1300797at2759"/>
<dbReference type="AlphaFoldDB" id="A0A0M0J9Z8"/>
<feature type="domain" description="Nuclear factor related to kappa-B-binding protein second winged helix" evidence="2">
    <location>
        <begin position="355"/>
        <end position="486"/>
    </location>
</feature>
<dbReference type="InterPro" id="IPR024867">
    <property type="entry name" value="NFRKB"/>
</dbReference>
<dbReference type="Pfam" id="PF25793">
    <property type="entry name" value="WHD_2nd_NFRKB"/>
    <property type="match status" value="1"/>
</dbReference>
<feature type="region of interest" description="Disordered" evidence="1">
    <location>
        <begin position="217"/>
        <end position="238"/>
    </location>
</feature>
<dbReference type="EMBL" id="JWZX01003227">
    <property type="protein sequence ID" value="KOO23028.1"/>
    <property type="molecule type" value="Genomic_DNA"/>
</dbReference>
<dbReference type="GO" id="GO:0031011">
    <property type="term" value="C:Ino80 complex"/>
    <property type="evidence" value="ECO:0007669"/>
    <property type="project" value="InterPro"/>
</dbReference>
<keyword evidence="4" id="KW-1185">Reference proteome</keyword>
<evidence type="ECO:0000256" key="1">
    <source>
        <dbReference type="SAM" id="MobiDB-lite"/>
    </source>
</evidence>
<gene>
    <name evidence="3" type="ORF">Ctob_001031</name>
</gene>